<feature type="transmembrane region" description="Helical" evidence="1">
    <location>
        <begin position="98"/>
        <end position="115"/>
    </location>
</feature>
<feature type="transmembrane region" description="Helical" evidence="1">
    <location>
        <begin position="212"/>
        <end position="232"/>
    </location>
</feature>
<organism evidence="2 3">
    <name type="scientific">Candidatus Woesebacteria bacterium GW2011_GWA1_37_7</name>
    <dbReference type="NCBI Taxonomy" id="1618545"/>
    <lineage>
        <taxon>Bacteria</taxon>
        <taxon>Candidatus Woeseibacteriota</taxon>
    </lineage>
</organism>
<feature type="transmembrane region" description="Helical" evidence="1">
    <location>
        <begin position="173"/>
        <end position="200"/>
    </location>
</feature>
<feature type="transmembrane region" description="Helical" evidence="1">
    <location>
        <begin position="127"/>
        <end position="144"/>
    </location>
</feature>
<feature type="transmembrane region" description="Helical" evidence="1">
    <location>
        <begin position="149"/>
        <end position="167"/>
    </location>
</feature>
<keyword evidence="1" id="KW-0812">Transmembrane</keyword>
<evidence type="ECO:0000313" key="3">
    <source>
        <dbReference type="Proteomes" id="UP000034591"/>
    </source>
</evidence>
<dbReference type="AlphaFoldDB" id="A0A0G0HFI1"/>
<evidence type="ECO:0008006" key="4">
    <source>
        <dbReference type="Google" id="ProtNLM"/>
    </source>
</evidence>
<feature type="transmembrane region" description="Helical" evidence="1">
    <location>
        <begin position="252"/>
        <end position="271"/>
    </location>
</feature>
<name>A0A0G0HFI1_9BACT</name>
<feature type="transmembrane region" description="Helical" evidence="1">
    <location>
        <begin position="380"/>
        <end position="399"/>
    </location>
</feature>
<feature type="transmembrane region" description="Helical" evidence="1">
    <location>
        <begin position="325"/>
        <end position="345"/>
    </location>
</feature>
<feature type="transmembrane region" description="Helical" evidence="1">
    <location>
        <begin position="68"/>
        <end position="86"/>
    </location>
</feature>
<dbReference type="Proteomes" id="UP000034591">
    <property type="component" value="Unassembled WGS sequence"/>
</dbReference>
<reference evidence="2 3" key="1">
    <citation type="journal article" date="2015" name="Nature">
        <title>rRNA introns, odd ribosomes, and small enigmatic genomes across a large radiation of phyla.</title>
        <authorList>
            <person name="Brown C.T."/>
            <person name="Hug L.A."/>
            <person name="Thomas B.C."/>
            <person name="Sharon I."/>
            <person name="Castelle C.J."/>
            <person name="Singh A."/>
            <person name="Wilkins M.J."/>
            <person name="Williams K.H."/>
            <person name="Banfield J.F."/>
        </authorList>
    </citation>
    <scope>NUCLEOTIDE SEQUENCE [LARGE SCALE GENOMIC DNA]</scope>
</reference>
<accession>A0A0G0HFI1</accession>
<feature type="transmembrane region" description="Helical" evidence="1">
    <location>
        <begin position="9"/>
        <end position="29"/>
    </location>
</feature>
<protein>
    <recommendedName>
        <fullName evidence="4">Glycosyltransferase RgtA/B/C/D-like domain-containing protein</fullName>
    </recommendedName>
</protein>
<evidence type="ECO:0000313" key="2">
    <source>
        <dbReference type="EMBL" id="KKQ37290.1"/>
    </source>
</evidence>
<gene>
    <name evidence="2" type="ORF">US53_C0022G0005</name>
</gene>
<comment type="caution">
    <text evidence="2">The sequence shown here is derived from an EMBL/GenBank/DDBJ whole genome shotgun (WGS) entry which is preliminary data.</text>
</comment>
<keyword evidence="1" id="KW-0472">Membrane</keyword>
<proteinExistence type="predicted"/>
<keyword evidence="1" id="KW-1133">Transmembrane helix</keyword>
<dbReference type="STRING" id="1618545.US53_C0022G0005"/>
<sequence>MKLTRYSSALILVCLVMFTVLVLLFNLYMSLLGDFSGYTELARSLINKRLDLTHISIQEDYATYDSKYYLHQGPFPAVLLIPFVFVSDLIKIQFQQSFLHFFVFLGTLFICFKIARLFKYGDEDSFYFAYAFCLSSVYQSVSIIPISPYLSQVVSVFFTLLAIYEFLVKRRYFLVGLYSSFALTTRSISGLVIIFFIIEILTNKRYEFRKRVLSLFKLLFPYILAIISLMLYNQIRFMNPFDSGYMKVTTLPLISSLFSLSYIPMNFYYYFVNTFKIHFESSRDLMLSKIFSIVPNIKVVEPGTSFFIVSPFFLNVFRANFKKRIVGISLVPIFTILIVLLAYYSPGWVQVGPRYMIDVLPFIFILLLHSFKSRRLSLKAKFLILFSSIFNFYLFLTIFL</sequence>
<dbReference type="EMBL" id="LBTI01000022">
    <property type="protein sequence ID" value="KKQ37290.1"/>
    <property type="molecule type" value="Genomic_DNA"/>
</dbReference>
<feature type="transmembrane region" description="Helical" evidence="1">
    <location>
        <begin position="351"/>
        <end position="368"/>
    </location>
</feature>
<evidence type="ECO:0000256" key="1">
    <source>
        <dbReference type="SAM" id="Phobius"/>
    </source>
</evidence>